<comment type="caution">
    <text evidence="6">The sequence shown here is derived from an EMBL/GenBank/DDBJ whole genome shotgun (WGS) entry which is preliminary data.</text>
</comment>
<proteinExistence type="inferred from homology"/>
<reference evidence="6 7" key="1">
    <citation type="journal article" date="2016" name="Nat. Commun.">
        <title>Thousands of microbial genomes shed light on interconnected biogeochemical processes in an aquifer system.</title>
        <authorList>
            <person name="Anantharaman K."/>
            <person name="Brown C.T."/>
            <person name="Hug L.A."/>
            <person name="Sharon I."/>
            <person name="Castelle C.J."/>
            <person name="Probst A.J."/>
            <person name="Thomas B.C."/>
            <person name="Singh A."/>
            <person name="Wilkins M.J."/>
            <person name="Karaoz U."/>
            <person name="Brodie E.L."/>
            <person name="Williams K.H."/>
            <person name="Hubbard S.S."/>
            <person name="Banfield J.F."/>
        </authorList>
    </citation>
    <scope>NUCLEOTIDE SEQUENCE [LARGE SCALE GENOMIC DNA]</scope>
</reference>
<evidence type="ECO:0000313" key="6">
    <source>
        <dbReference type="EMBL" id="OGY35299.1"/>
    </source>
</evidence>
<dbReference type="NCBIfam" id="TIGR01031">
    <property type="entry name" value="rpmF_bact"/>
    <property type="match status" value="1"/>
</dbReference>
<protein>
    <recommendedName>
        <fullName evidence="4 5">Large ribosomal subunit protein bL32</fullName>
    </recommendedName>
</protein>
<comment type="similarity">
    <text evidence="1 5">Belongs to the bacterial ribosomal protein bL32 family.</text>
</comment>
<sequence length="75" mass="8526">MAVPKRRLSHSKTRTRRSHHFETAMQFAVCANCKSPIPSHVACPNCGMYKGRQVMDVTKKLRKIEDKRKAKANAS</sequence>
<dbReference type="AlphaFoldDB" id="A0A1G1X5N7"/>
<evidence type="ECO:0000256" key="4">
    <source>
        <dbReference type="ARBA" id="ARBA00035178"/>
    </source>
</evidence>
<name>A0A1G1X5N7_9BACT</name>
<dbReference type="SUPFAM" id="SSF57829">
    <property type="entry name" value="Zn-binding ribosomal proteins"/>
    <property type="match status" value="1"/>
</dbReference>
<accession>A0A1G1X5N7</accession>
<gene>
    <name evidence="5" type="primary">rpmF</name>
    <name evidence="6" type="ORF">A3D99_04390</name>
</gene>
<dbReference type="PANTHER" id="PTHR35534:SF1">
    <property type="entry name" value="LARGE RIBOSOMAL SUBUNIT PROTEIN BL32"/>
    <property type="match status" value="1"/>
</dbReference>
<dbReference type="GO" id="GO:0015934">
    <property type="term" value="C:large ribosomal subunit"/>
    <property type="evidence" value="ECO:0007669"/>
    <property type="project" value="InterPro"/>
</dbReference>
<evidence type="ECO:0000313" key="7">
    <source>
        <dbReference type="Proteomes" id="UP000177528"/>
    </source>
</evidence>
<keyword evidence="2 5" id="KW-0689">Ribosomal protein</keyword>
<dbReference type="HAMAP" id="MF_00340">
    <property type="entry name" value="Ribosomal_bL32"/>
    <property type="match status" value="1"/>
</dbReference>
<dbReference type="GO" id="GO:0003735">
    <property type="term" value="F:structural constituent of ribosome"/>
    <property type="evidence" value="ECO:0007669"/>
    <property type="project" value="InterPro"/>
</dbReference>
<dbReference type="Proteomes" id="UP000177528">
    <property type="component" value="Unassembled WGS sequence"/>
</dbReference>
<dbReference type="EMBL" id="MHHR01000001">
    <property type="protein sequence ID" value="OGY35299.1"/>
    <property type="molecule type" value="Genomic_DNA"/>
</dbReference>
<dbReference type="PANTHER" id="PTHR35534">
    <property type="entry name" value="50S RIBOSOMAL PROTEIN L32"/>
    <property type="match status" value="1"/>
</dbReference>
<organism evidence="6 7">
    <name type="scientific">Candidatus Andersenbacteria bacterium RIFCSPHIGHO2_12_FULL_45_11</name>
    <dbReference type="NCBI Taxonomy" id="1797281"/>
    <lineage>
        <taxon>Bacteria</taxon>
        <taxon>Candidatus Anderseniibacteriota</taxon>
    </lineage>
</organism>
<dbReference type="InterPro" id="IPR011332">
    <property type="entry name" value="Ribosomal_zn-bd"/>
</dbReference>
<dbReference type="InterPro" id="IPR002677">
    <property type="entry name" value="Ribosomal_bL32"/>
</dbReference>
<evidence type="ECO:0000256" key="2">
    <source>
        <dbReference type="ARBA" id="ARBA00022980"/>
    </source>
</evidence>
<evidence type="ECO:0000256" key="5">
    <source>
        <dbReference type="HAMAP-Rule" id="MF_00340"/>
    </source>
</evidence>
<dbReference type="GO" id="GO:0006412">
    <property type="term" value="P:translation"/>
    <property type="evidence" value="ECO:0007669"/>
    <property type="project" value="UniProtKB-UniRule"/>
</dbReference>
<dbReference type="InterPro" id="IPR044957">
    <property type="entry name" value="Ribosomal_bL32_bact"/>
</dbReference>
<evidence type="ECO:0000256" key="1">
    <source>
        <dbReference type="ARBA" id="ARBA00008560"/>
    </source>
</evidence>
<evidence type="ECO:0000256" key="3">
    <source>
        <dbReference type="ARBA" id="ARBA00023274"/>
    </source>
</evidence>
<dbReference type="Pfam" id="PF01783">
    <property type="entry name" value="Ribosomal_L32p"/>
    <property type="match status" value="1"/>
</dbReference>
<keyword evidence="3 5" id="KW-0687">Ribonucleoprotein</keyword>